<dbReference type="RefSeq" id="WP_171259160.1">
    <property type="nucleotide sequence ID" value="NZ_FNPK01000006.1"/>
</dbReference>
<organism evidence="1 2">
    <name type="scientific">Acinetobacter kyonggiensis</name>
    <dbReference type="NCBI Taxonomy" id="595670"/>
    <lineage>
        <taxon>Bacteria</taxon>
        <taxon>Pseudomonadati</taxon>
        <taxon>Pseudomonadota</taxon>
        <taxon>Gammaproteobacteria</taxon>
        <taxon>Moraxellales</taxon>
        <taxon>Moraxellaceae</taxon>
        <taxon>Acinetobacter</taxon>
    </lineage>
</organism>
<dbReference type="Proteomes" id="UP000199035">
    <property type="component" value="Unassembled WGS sequence"/>
</dbReference>
<name>A0A1H3IGH2_9GAMM</name>
<protein>
    <submittedName>
        <fullName evidence="1">Uncharacterized protein</fullName>
    </submittedName>
</protein>
<gene>
    <name evidence="1" type="ORF">SAMN05421643_106143</name>
</gene>
<keyword evidence="2" id="KW-1185">Reference proteome</keyword>
<dbReference type="STRING" id="595670.SAMN05421643_106143"/>
<dbReference type="EMBL" id="FNPK01000006">
    <property type="protein sequence ID" value="SDY26800.1"/>
    <property type="molecule type" value="Genomic_DNA"/>
</dbReference>
<reference evidence="2" key="1">
    <citation type="submission" date="2016-10" db="EMBL/GenBank/DDBJ databases">
        <authorList>
            <person name="Varghese N."/>
            <person name="Submissions S."/>
        </authorList>
    </citation>
    <scope>NUCLEOTIDE SEQUENCE [LARGE SCALE GENOMIC DNA]</scope>
    <source>
        <strain evidence="2">ANC 5109</strain>
    </source>
</reference>
<dbReference type="AlphaFoldDB" id="A0A1H3IGH2"/>
<accession>A0A1H3IGH2</accession>
<proteinExistence type="predicted"/>
<evidence type="ECO:0000313" key="2">
    <source>
        <dbReference type="Proteomes" id="UP000199035"/>
    </source>
</evidence>
<sequence length="231" mass="27015">MQKLITVLKKLSEEFSLESYEWGVPSNCPIEIPTLDDSNFEQNIYLKENLKNVLMLTDTLDHFYWIIQQWGGIGSFKKNDVNDAKIIKFLTELEKKTLTKVSFERISSFSKVASFLNPNDYVIYDSRVIYALNWLLFNYAPQVDLFVQPQGRNSELVKYDMQTIFRLSGKKHIFRSHKNAYHEYCDLMKMLSIEVYGVGSQPYLLEMLLFDIAPNAILKDIEKRVSVKINL</sequence>
<evidence type="ECO:0000313" key="1">
    <source>
        <dbReference type="EMBL" id="SDY26800.1"/>
    </source>
</evidence>